<comment type="caution">
    <text evidence="2">The sequence shown here is derived from an EMBL/GenBank/DDBJ whole genome shotgun (WGS) entry which is preliminary data.</text>
</comment>
<gene>
    <name evidence="2" type="ORF">C4541_09530</name>
</gene>
<sequence length="434" mass="50646">MGVCMKSKTSLVVVPLMLVLQSAVIAEEEVKQSWFGDVIPPVHGFLEYGHGIRTQSDDRQKHGTIYHETRLQLEMFKRFSAFDIQLKNDITYDAWKGTAEYDLREAYSAMYPLDWLDMKVGRQILTWGTGDFVFINDLFPKDWQSFFIGRDDEYLKAPSDAVRTIFYPVVFDQDVTVDFVWMPYFQHDRFVTGERISYYNTLLDDKAGFKNQVHYEEPDRTFENSVFALRLSKNFSGTETALYFYKGFYPRPLGFDMEAWRSVFPELNVYGGSIRRSVLGGIGNVEVGYYDSQDDAHGDDPLIENSAFKGVVGYTRELKRDLSLGLQYYWEYMSDYDDYRSAVAVHETRADELRQLATVRLTQLMMMQTLKVSLFTFYSPTDEDAYLRPSVSYKWSDNVELYAGGNVFLGREEHTFFGQLEDNTNMFFRIRYSF</sequence>
<dbReference type="EMBL" id="QZJZ01000074">
    <property type="protein sequence ID" value="RJP57822.1"/>
    <property type="molecule type" value="Genomic_DNA"/>
</dbReference>
<proteinExistence type="predicted"/>
<evidence type="ECO:0000313" key="2">
    <source>
        <dbReference type="EMBL" id="RJP57822.1"/>
    </source>
</evidence>
<keyword evidence="1" id="KW-0732">Signal</keyword>
<protein>
    <recommendedName>
        <fullName evidence="4">Porin</fullName>
    </recommendedName>
</protein>
<evidence type="ECO:0008006" key="4">
    <source>
        <dbReference type="Google" id="ProtNLM"/>
    </source>
</evidence>
<evidence type="ECO:0000256" key="1">
    <source>
        <dbReference type="SAM" id="SignalP"/>
    </source>
</evidence>
<name>A0A3A4QYJ8_9BACT</name>
<reference evidence="2 3" key="1">
    <citation type="journal article" date="2017" name="ISME J.">
        <title>Energy and carbon metabolisms in a deep terrestrial subsurface fluid microbial community.</title>
        <authorList>
            <person name="Momper L."/>
            <person name="Jungbluth S.P."/>
            <person name="Lee M.D."/>
            <person name="Amend J.P."/>
        </authorList>
    </citation>
    <scope>NUCLEOTIDE SEQUENCE [LARGE SCALE GENOMIC DNA]</scope>
    <source>
        <strain evidence="2">SURF_26</strain>
    </source>
</reference>
<accession>A0A3A4QYJ8</accession>
<feature type="signal peptide" evidence="1">
    <location>
        <begin position="1"/>
        <end position="26"/>
    </location>
</feature>
<dbReference type="AlphaFoldDB" id="A0A3A4QYJ8"/>
<dbReference type="Proteomes" id="UP000266426">
    <property type="component" value="Unassembled WGS sequence"/>
</dbReference>
<evidence type="ECO:0000313" key="3">
    <source>
        <dbReference type="Proteomes" id="UP000266426"/>
    </source>
</evidence>
<feature type="chain" id="PRO_5017247726" description="Porin" evidence="1">
    <location>
        <begin position="27"/>
        <end position="434"/>
    </location>
</feature>
<organism evidence="2 3">
    <name type="scientific">Candidatus Auribacter fodinae</name>
    <dbReference type="NCBI Taxonomy" id="2093366"/>
    <lineage>
        <taxon>Bacteria</taxon>
        <taxon>Pseudomonadati</taxon>
        <taxon>Candidatus Auribacterota</taxon>
        <taxon>Candidatus Auribacteria</taxon>
        <taxon>Candidatus Auribacterales</taxon>
        <taxon>Candidatus Auribacteraceae</taxon>
        <taxon>Candidatus Auribacter</taxon>
    </lineage>
</organism>